<feature type="short sequence motif" description="GXSXG" evidence="4">
    <location>
        <begin position="40"/>
        <end position="44"/>
    </location>
</feature>
<dbReference type="Gene3D" id="3.40.1090.10">
    <property type="entry name" value="Cytosolic phospholipase A2 catalytic domain"/>
    <property type="match status" value="2"/>
</dbReference>
<keyword evidence="2 4" id="KW-0442">Lipid degradation</keyword>
<keyword evidence="7" id="KW-1185">Reference proteome</keyword>
<comment type="caution">
    <text evidence="6">The sequence shown here is derived from an EMBL/GenBank/DDBJ whole genome shotgun (WGS) entry which is preliminary data.</text>
</comment>
<dbReference type="AlphaFoldDB" id="A0A5C4RB64"/>
<dbReference type="InterPro" id="IPR002641">
    <property type="entry name" value="PNPLA_dom"/>
</dbReference>
<dbReference type="Pfam" id="PF01734">
    <property type="entry name" value="Patatin"/>
    <property type="match status" value="1"/>
</dbReference>
<name>A0A5C4RB64_9RHOB</name>
<evidence type="ECO:0000313" key="6">
    <source>
        <dbReference type="EMBL" id="TNH41243.1"/>
    </source>
</evidence>
<gene>
    <name evidence="6" type="ORF">FHD67_00570</name>
</gene>
<feature type="short sequence motif" description="GXGXXG" evidence="4">
    <location>
        <begin position="12"/>
        <end position="17"/>
    </location>
</feature>
<dbReference type="Proteomes" id="UP000304880">
    <property type="component" value="Unassembled WGS sequence"/>
</dbReference>
<dbReference type="PROSITE" id="PS51635">
    <property type="entry name" value="PNPLA"/>
    <property type="match status" value="1"/>
</dbReference>
<evidence type="ECO:0000313" key="7">
    <source>
        <dbReference type="Proteomes" id="UP000304880"/>
    </source>
</evidence>
<dbReference type="InterPro" id="IPR050301">
    <property type="entry name" value="NTE"/>
</dbReference>
<dbReference type="GO" id="GO:0016042">
    <property type="term" value="P:lipid catabolic process"/>
    <property type="evidence" value="ECO:0007669"/>
    <property type="project" value="UniProtKB-UniRule"/>
</dbReference>
<dbReference type="PANTHER" id="PTHR14226">
    <property type="entry name" value="NEUROPATHY TARGET ESTERASE/SWISS CHEESE D.MELANOGASTER"/>
    <property type="match status" value="1"/>
</dbReference>
<feature type="short sequence motif" description="DGA/G" evidence="4">
    <location>
        <begin position="206"/>
        <end position="208"/>
    </location>
</feature>
<accession>A0A5C4RB64</accession>
<organism evidence="6 7">
    <name type="scientific">Paracoccus haeundaensis</name>
    <dbReference type="NCBI Taxonomy" id="225362"/>
    <lineage>
        <taxon>Bacteria</taxon>
        <taxon>Pseudomonadati</taxon>
        <taxon>Pseudomonadota</taxon>
        <taxon>Alphaproteobacteria</taxon>
        <taxon>Rhodobacterales</taxon>
        <taxon>Paracoccaceae</taxon>
        <taxon>Paracoccus</taxon>
    </lineage>
</organism>
<proteinExistence type="predicted"/>
<protein>
    <submittedName>
        <fullName evidence="6">Patatin-like phospholipase family protein</fullName>
    </submittedName>
</protein>
<dbReference type="GO" id="GO:0016787">
    <property type="term" value="F:hydrolase activity"/>
    <property type="evidence" value="ECO:0007669"/>
    <property type="project" value="UniProtKB-UniRule"/>
</dbReference>
<dbReference type="RefSeq" id="WP_139597467.1">
    <property type="nucleotide sequence ID" value="NZ_VDDC01000001.1"/>
</dbReference>
<evidence type="ECO:0000256" key="3">
    <source>
        <dbReference type="ARBA" id="ARBA00023098"/>
    </source>
</evidence>
<feature type="active site" description="Proton acceptor" evidence="4">
    <location>
        <position position="206"/>
    </location>
</feature>
<reference evidence="6 7" key="1">
    <citation type="submission" date="2019-06" db="EMBL/GenBank/DDBJ databases">
        <authorList>
            <person name="Li J."/>
        </authorList>
    </citation>
    <scope>NUCLEOTIDE SEQUENCE [LARGE SCALE GENOMIC DNA]</scope>
    <source>
        <strain evidence="6 7">CGMCC 1.8012</strain>
    </source>
</reference>
<dbReference type="SUPFAM" id="SSF52151">
    <property type="entry name" value="FabD/lysophospholipase-like"/>
    <property type="match status" value="1"/>
</dbReference>
<dbReference type="EMBL" id="VDDC01000001">
    <property type="protein sequence ID" value="TNH41243.1"/>
    <property type="molecule type" value="Genomic_DNA"/>
</dbReference>
<evidence type="ECO:0000256" key="2">
    <source>
        <dbReference type="ARBA" id="ARBA00022963"/>
    </source>
</evidence>
<sequence length="354" mass="38895">MEIKRINLALQGGGAHGAFTWGVLDRLLEEEWLEFAAISGTSAGALNGAALKAGLAAGKGLAGRRAARENLDALWMQVGSKSDNRVVRWTQSVMPMSRGMQRWTEMVSPAAWMDNLTRLFSPYDYGPFYVNPLESLLRDLPWADFTCDRGPDLYVAATNVRTGRIKVFTGGQATVDAVMASACLPTLFRAVEIHDSDTGRIEAYWDGGYAGNPALFPLYRASLPRDILIVAINPLMREVLPRTPVEISDRVNEVSFKSSLMNQLRAINFVKRLFAQGKMDGDAMKNVLIHLIDDDKLMTDLSARSKLMPRPGLMAAMKAAGQQAADTFLSDHADKLNRADSFDLAALFPAQRVV</sequence>
<keyword evidence="1 4" id="KW-0378">Hydrolase</keyword>
<evidence type="ECO:0000259" key="5">
    <source>
        <dbReference type="PROSITE" id="PS51635"/>
    </source>
</evidence>
<feature type="domain" description="PNPLA" evidence="5">
    <location>
        <begin position="8"/>
        <end position="222"/>
    </location>
</feature>
<evidence type="ECO:0000256" key="1">
    <source>
        <dbReference type="ARBA" id="ARBA00022801"/>
    </source>
</evidence>
<dbReference type="InterPro" id="IPR016035">
    <property type="entry name" value="Acyl_Trfase/lysoPLipase"/>
</dbReference>
<evidence type="ECO:0000256" key="4">
    <source>
        <dbReference type="PROSITE-ProRule" id="PRU01161"/>
    </source>
</evidence>
<keyword evidence="3 4" id="KW-0443">Lipid metabolism</keyword>
<dbReference type="PANTHER" id="PTHR14226:SF78">
    <property type="entry name" value="SLR0060 PROTEIN"/>
    <property type="match status" value="1"/>
</dbReference>
<feature type="active site" description="Nucleophile" evidence="4">
    <location>
        <position position="42"/>
    </location>
</feature>